<feature type="region of interest" description="Disordered" evidence="4">
    <location>
        <begin position="120"/>
        <end position="141"/>
    </location>
</feature>
<keyword evidence="3 6" id="KW-0378">Hydrolase</keyword>
<feature type="compositionally biased region" description="Polar residues" evidence="4">
    <location>
        <begin position="503"/>
        <end position="514"/>
    </location>
</feature>
<keyword evidence="2" id="KW-0732">Signal</keyword>
<proteinExistence type="inferred from homology"/>
<dbReference type="EMBL" id="JBHTEC010000006">
    <property type="protein sequence ID" value="MFD0287839.1"/>
    <property type="molecule type" value="Genomic_DNA"/>
</dbReference>
<feature type="domain" description="AB hydrolase-1" evidence="5">
    <location>
        <begin position="76"/>
        <end position="275"/>
    </location>
</feature>
<organism evidence="6 7">
    <name type="scientific">Streptomyces lutosisoli</name>
    <dbReference type="NCBI Taxonomy" id="2665721"/>
    <lineage>
        <taxon>Bacteria</taxon>
        <taxon>Bacillati</taxon>
        <taxon>Actinomycetota</taxon>
        <taxon>Actinomycetes</taxon>
        <taxon>Kitasatosporales</taxon>
        <taxon>Streptomycetaceae</taxon>
        <taxon>Streptomyces</taxon>
    </lineage>
</organism>
<dbReference type="PANTHER" id="PTHR43248:SF29">
    <property type="entry name" value="TRIPEPTIDYL AMINOPEPTIDASE"/>
    <property type="match status" value="1"/>
</dbReference>
<evidence type="ECO:0000256" key="3">
    <source>
        <dbReference type="ARBA" id="ARBA00022801"/>
    </source>
</evidence>
<evidence type="ECO:0000259" key="5">
    <source>
        <dbReference type="Pfam" id="PF00561"/>
    </source>
</evidence>
<dbReference type="InterPro" id="IPR029058">
    <property type="entry name" value="AB_hydrolase_fold"/>
</dbReference>
<evidence type="ECO:0000313" key="7">
    <source>
        <dbReference type="Proteomes" id="UP001596957"/>
    </source>
</evidence>
<dbReference type="Proteomes" id="UP001596957">
    <property type="component" value="Unassembled WGS sequence"/>
</dbReference>
<comment type="similarity">
    <text evidence="1">Belongs to the peptidase S33 family.</text>
</comment>
<dbReference type="InterPro" id="IPR051601">
    <property type="entry name" value="Serine_prot/Carboxylest_S33"/>
</dbReference>
<evidence type="ECO:0000256" key="1">
    <source>
        <dbReference type="ARBA" id="ARBA00010088"/>
    </source>
</evidence>
<dbReference type="PANTHER" id="PTHR43248">
    <property type="entry name" value="2-SUCCINYL-6-HYDROXY-2,4-CYCLOHEXADIENE-1-CARBOXYLATE SYNTHASE"/>
    <property type="match status" value="1"/>
</dbReference>
<evidence type="ECO:0000313" key="6">
    <source>
        <dbReference type="EMBL" id="MFD0287839.1"/>
    </source>
</evidence>
<feature type="region of interest" description="Disordered" evidence="4">
    <location>
        <begin position="479"/>
        <end position="523"/>
    </location>
</feature>
<name>A0ABW2VUT1_9ACTN</name>
<accession>A0ABW2VUT1</accession>
<sequence length="523" mass="56406">MVSWQACPQYSDAVLDYLRIGPEDYPAFRAMMARMDCGTVRVPQDYRNPGGAKVTIALTRLKATDQAHRLGSLAMNPGGPGGSGYLMPEELMLGNSTVAQLNQQYDLIGFDPRGIGYSTSYDCPRTQDGDDGDYEPQAGPVTRAEAKKEYEAEAQQNASCSSSNPAFLSQLTTANVARDLDQIRRGLDERKMSYFGGSWGTQLGAVYRSMFGATIGRMWLDSVVSPRAYDLHYRSSFTARTTEQDFALFASWLAERDSTYGLGDTPAKVSATVLGLRQAADAEPWQFSDVPIPLDGAFIAFLASGPNLVWDQAAPILKAMTTAVRGGAAPAAVKDVVGDGSGGEDPTPDGAPARFNETAGNAFLCNEDSSARDFDSLWKEYKRNLRQNPITGNATSVRPNCAGWTLPVQPLQLRRNNGSLVMSGHRYETLTPYPWVGQMQDTIGGQVFTVDDWIHGSAAMVPECATHIVSYFSTGNSEGKSCPGLQPRSSDDDTATAAAATVTGDNTSATSTRLTWPKPSSKH</sequence>
<gene>
    <name evidence="6" type="ORF">ACFQZP_40710</name>
</gene>
<dbReference type="InterPro" id="IPR000073">
    <property type="entry name" value="AB_hydrolase_1"/>
</dbReference>
<dbReference type="Pfam" id="PF00561">
    <property type="entry name" value="Abhydrolase_1"/>
    <property type="match status" value="1"/>
</dbReference>
<evidence type="ECO:0000256" key="4">
    <source>
        <dbReference type="SAM" id="MobiDB-lite"/>
    </source>
</evidence>
<dbReference type="Gene3D" id="3.40.50.1820">
    <property type="entry name" value="alpha/beta hydrolase"/>
    <property type="match status" value="1"/>
</dbReference>
<comment type="caution">
    <text evidence="6">The sequence shown here is derived from an EMBL/GenBank/DDBJ whole genome shotgun (WGS) entry which is preliminary data.</text>
</comment>
<keyword evidence="7" id="KW-1185">Reference proteome</keyword>
<evidence type="ECO:0000256" key="2">
    <source>
        <dbReference type="ARBA" id="ARBA00022729"/>
    </source>
</evidence>
<reference evidence="7" key="1">
    <citation type="journal article" date="2019" name="Int. J. Syst. Evol. Microbiol.">
        <title>The Global Catalogue of Microorganisms (GCM) 10K type strain sequencing project: providing services to taxonomists for standard genome sequencing and annotation.</title>
        <authorList>
            <consortium name="The Broad Institute Genomics Platform"/>
            <consortium name="The Broad Institute Genome Sequencing Center for Infectious Disease"/>
            <person name="Wu L."/>
            <person name="Ma J."/>
        </authorList>
    </citation>
    <scope>NUCLEOTIDE SEQUENCE [LARGE SCALE GENOMIC DNA]</scope>
    <source>
        <strain evidence="7">CGMCC 4.7198</strain>
    </source>
</reference>
<dbReference type="RefSeq" id="WP_381301741.1">
    <property type="nucleotide sequence ID" value="NZ_JBHTEC010000006.1"/>
</dbReference>
<dbReference type="GO" id="GO:0016787">
    <property type="term" value="F:hydrolase activity"/>
    <property type="evidence" value="ECO:0007669"/>
    <property type="project" value="UniProtKB-KW"/>
</dbReference>
<protein>
    <submittedName>
        <fullName evidence="6">Alpha/beta fold hydrolase</fullName>
    </submittedName>
</protein>
<dbReference type="SUPFAM" id="SSF53474">
    <property type="entry name" value="alpha/beta-Hydrolases"/>
    <property type="match status" value="1"/>
</dbReference>